<dbReference type="AlphaFoldDB" id="A0A0E9PP95"/>
<proteinExistence type="predicted"/>
<dbReference type="EMBL" id="GBXM01102126">
    <property type="protein sequence ID" value="JAH06451.1"/>
    <property type="molecule type" value="Transcribed_RNA"/>
</dbReference>
<evidence type="ECO:0000313" key="1">
    <source>
        <dbReference type="EMBL" id="JAH06451.1"/>
    </source>
</evidence>
<reference evidence="1" key="1">
    <citation type="submission" date="2014-11" db="EMBL/GenBank/DDBJ databases">
        <authorList>
            <person name="Amaro Gonzalez C."/>
        </authorList>
    </citation>
    <scope>NUCLEOTIDE SEQUENCE</scope>
</reference>
<organism evidence="1">
    <name type="scientific">Anguilla anguilla</name>
    <name type="common">European freshwater eel</name>
    <name type="synonym">Muraena anguilla</name>
    <dbReference type="NCBI Taxonomy" id="7936"/>
    <lineage>
        <taxon>Eukaryota</taxon>
        <taxon>Metazoa</taxon>
        <taxon>Chordata</taxon>
        <taxon>Craniata</taxon>
        <taxon>Vertebrata</taxon>
        <taxon>Euteleostomi</taxon>
        <taxon>Actinopterygii</taxon>
        <taxon>Neopterygii</taxon>
        <taxon>Teleostei</taxon>
        <taxon>Anguilliformes</taxon>
        <taxon>Anguillidae</taxon>
        <taxon>Anguilla</taxon>
    </lineage>
</organism>
<name>A0A0E9PP95_ANGAN</name>
<protein>
    <submittedName>
        <fullName evidence="1">Uncharacterized protein</fullName>
    </submittedName>
</protein>
<accession>A0A0E9PP95</accession>
<reference evidence="1" key="2">
    <citation type="journal article" date="2015" name="Fish Shellfish Immunol.">
        <title>Early steps in the European eel (Anguilla anguilla)-Vibrio vulnificus interaction in the gills: Role of the RtxA13 toxin.</title>
        <authorList>
            <person name="Callol A."/>
            <person name="Pajuelo D."/>
            <person name="Ebbesson L."/>
            <person name="Teles M."/>
            <person name="MacKenzie S."/>
            <person name="Amaro C."/>
        </authorList>
    </citation>
    <scope>NUCLEOTIDE SEQUENCE</scope>
</reference>
<sequence>METFHFLLTHSKWIRLLAASVFIAMSL</sequence>